<dbReference type="InterPro" id="IPR036282">
    <property type="entry name" value="Glutathione-S-Trfase_C_sf"/>
</dbReference>
<proteinExistence type="predicted"/>
<evidence type="ECO:0000313" key="4">
    <source>
        <dbReference type="Proteomes" id="UP000028926"/>
    </source>
</evidence>
<organism evidence="3 4">
    <name type="scientific">Candidatus Odyssella acanthamoebae</name>
    <dbReference type="NCBI Taxonomy" id="91604"/>
    <lineage>
        <taxon>Bacteria</taxon>
        <taxon>Pseudomonadati</taxon>
        <taxon>Pseudomonadota</taxon>
        <taxon>Alphaproteobacteria</taxon>
        <taxon>Holosporales</taxon>
        <taxon>Candidatus Paracaedibacteraceae</taxon>
        <taxon>Candidatus Odyssella</taxon>
    </lineage>
</organism>
<reference evidence="3 4" key="1">
    <citation type="submission" date="2014-07" db="EMBL/GenBank/DDBJ databases">
        <title>Comparative genomic insights into amoeba endosymbionts belonging to the families of Holosporaceae and Candidatus Midichloriaceae within Rickettsiales.</title>
        <authorList>
            <person name="Wang Z."/>
            <person name="Wu M."/>
        </authorList>
    </citation>
    <scope>NUCLEOTIDE SEQUENCE [LARGE SCALE GENOMIC DNA]</scope>
    <source>
        <strain evidence="3">PRA3</strain>
    </source>
</reference>
<dbReference type="AlphaFoldDB" id="A0A077AYZ6"/>
<dbReference type="PANTHER" id="PTHR43968">
    <property type="match status" value="1"/>
</dbReference>
<dbReference type="Gene3D" id="1.20.1050.10">
    <property type="match status" value="1"/>
</dbReference>
<dbReference type="PANTHER" id="PTHR43968:SF6">
    <property type="entry name" value="GLUTATHIONE S-TRANSFERASE OMEGA"/>
    <property type="match status" value="1"/>
</dbReference>
<dbReference type="Gene3D" id="3.40.30.10">
    <property type="entry name" value="Glutaredoxin"/>
    <property type="match status" value="1"/>
</dbReference>
<sequence length="201" mass="23519">MPILYSFRRCPYAMRARLALYTAQIPHEHREIKLKNKPADMLSISPKGTVPVLLLSDGRVLEQSLDIMRWALNLKDITPEAEALIQENDTTFKRSLDRYKYPGRYEEESGVNYREECAHFLLRLENYLQTREGSGPLTFLDMAIFPFIRQLSMIDAGWFNGQDYPHLKGWLEAISSTTLFERVMQKYDIWEAINPPLIIKF</sequence>
<keyword evidence="4" id="KW-1185">Reference proteome</keyword>
<evidence type="ECO:0008006" key="5">
    <source>
        <dbReference type="Google" id="ProtNLM"/>
    </source>
</evidence>
<dbReference type="GO" id="GO:0005737">
    <property type="term" value="C:cytoplasm"/>
    <property type="evidence" value="ECO:0007669"/>
    <property type="project" value="TreeGrafter"/>
</dbReference>
<evidence type="ECO:0000259" key="2">
    <source>
        <dbReference type="PROSITE" id="PS50405"/>
    </source>
</evidence>
<dbReference type="PROSITE" id="PS50404">
    <property type="entry name" value="GST_NTER"/>
    <property type="match status" value="1"/>
</dbReference>
<gene>
    <name evidence="3" type="ORF">ID47_09080</name>
</gene>
<dbReference type="EMBL" id="CP008941">
    <property type="protein sequence ID" value="AIK96853.1"/>
    <property type="molecule type" value="Genomic_DNA"/>
</dbReference>
<protein>
    <recommendedName>
        <fullName evidence="5">Glutathione S-transferase</fullName>
    </recommendedName>
</protein>
<name>A0A077AYZ6_9PROT</name>
<dbReference type="SUPFAM" id="SSF47616">
    <property type="entry name" value="GST C-terminal domain-like"/>
    <property type="match status" value="1"/>
</dbReference>
<dbReference type="CDD" id="cd03060">
    <property type="entry name" value="GST_N_Omega_like"/>
    <property type="match status" value="1"/>
</dbReference>
<dbReference type="STRING" id="91604.ID47_09080"/>
<dbReference type="Pfam" id="PF13410">
    <property type="entry name" value="GST_C_2"/>
    <property type="match status" value="1"/>
</dbReference>
<accession>A0A077AYZ6</accession>
<dbReference type="PROSITE" id="PS50405">
    <property type="entry name" value="GST_CTER"/>
    <property type="match status" value="1"/>
</dbReference>
<evidence type="ECO:0000259" key="1">
    <source>
        <dbReference type="PROSITE" id="PS50404"/>
    </source>
</evidence>
<dbReference type="SUPFAM" id="SSF52833">
    <property type="entry name" value="Thioredoxin-like"/>
    <property type="match status" value="1"/>
</dbReference>
<dbReference type="KEGG" id="paca:ID47_09080"/>
<feature type="domain" description="GST C-terminal" evidence="2">
    <location>
        <begin position="73"/>
        <end position="197"/>
    </location>
</feature>
<dbReference type="Pfam" id="PF13417">
    <property type="entry name" value="GST_N_3"/>
    <property type="match status" value="1"/>
</dbReference>
<dbReference type="InterPro" id="IPR050983">
    <property type="entry name" value="GST_Omega/HSP26"/>
</dbReference>
<dbReference type="eggNOG" id="COG0625">
    <property type="taxonomic scope" value="Bacteria"/>
</dbReference>
<dbReference type="InterPro" id="IPR004045">
    <property type="entry name" value="Glutathione_S-Trfase_N"/>
</dbReference>
<dbReference type="HOGENOM" id="CLU_090620_0_0_5"/>
<dbReference type="InterPro" id="IPR036249">
    <property type="entry name" value="Thioredoxin-like_sf"/>
</dbReference>
<dbReference type="Proteomes" id="UP000028926">
    <property type="component" value="Chromosome"/>
</dbReference>
<evidence type="ECO:0000313" key="3">
    <source>
        <dbReference type="EMBL" id="AIK96853.1"/>
    </source>
</evidence>
<feature type="domain" description="GST N-terminal" evidence="1">
    <location>
        <begin position="1"/>
        <end position="79"/>
    </location>
</feature>
<dbReference type="InterPro" id="IPR010987">
    <property type="entry name" value="Glutathione-S-Trfase_C-like"/>
</dbReference>